<dbReference type="PROSITE" id="PS50005">
    <property type="entry name" value="TPR"/>
    <property type="match status" value="1"/>
</dbReference>
<feature type="transmembrane region" description="Helical" evidence="2">
    <location>
        <begin position="28"/>
        <end position="45"/>
    </location>
</feature>
<reference evidence="3 4" key="1">
    <citation type="submission" date="2011-01" db="EMBL/GenBank/DDBJ databases">
        <authorList>
            <person name="Muzny D."/>
            <person name="Qin X."/>
            <person name="Deng J."/>
            <person name="Jiang H."/>
            <person name="Liu Y."/>
            <person name="Qu J."/>
            <person name="Song X.-Z."/>
            <person name="Zhang L."/>
            <person name="Thornton R."/>
            <person name="Coyle M."/>
            <person name="Francisco L."/>
            <person name="Jackson L."/>
            <person name="Javaid M."/>
            <person name="Korchina V."/>
            <person name="Kovar C."/>
            <person name="Mata R."/>
            <person name="Mathew T."/>
            <person name="Ngo R."/>
            <person name="Nguyen L."/>
            <person name="Nguyen N."/>
            <person name="Okwuonu G."/>
            <person name="Ongeri F."/>
            <person name="Pham C."/>
            <person name="Simmons D."/>
            <person name="Wilczek-Boney K."/>
            <person name="Hale W."/>
            <person name="Jakkamsetti A."/>
            <person name="Pham P."/>
            <person name="Ruth R."/>
            <person name="San Lucas F."/>
            <person name="Warren J."/>
            <person name="Zhang J."/>
            <person name="Zhao Z."/>
            <person name="Zhou C."/>
            <person name="Zhu D."/>
            <person name="Lee S."/>
            <person name="Bess C."/>
            <person name="Blankenburg K."/>
            <person name="Forbes L."/>
            <person name="Fu Q."/>
            <person name="Gubbala S."/>
            <person name="Hirani K."/>
            <person name="Jayaseelan J.C."/>
            <person name="Lara F."/>
            <person name="Munidasa M."/>
            <person name="Palculict T."/>
            <person name="Patil S."/>
            <person name="Pu L.-L."/>
            <person name="Saada N."/>
            <person name="Tang L."/>
            <person name="Weissenberger G."/>
            <person name="Zhu Y."/>
            <person name="Hemphill L."/>
            <person name="Shang Y."/>
            <person name="Youmans B."/>
            <person name="Ayvaz T."/>
            <person name="Ross M."/>
            <person name="Santibanez J."/>
            <person name="Aqrawi P."/>
            <person name="Gross S."/>
            <person name="Joshi V."/>
            <person name="Fowler G."/>
            <person name="Nazareth L."/>
            <person name="Reid J."/>
            <person name="Worley K."/>
            <person name="Petrosino J."/>
            <person name="Highlander S."/>
            <person name="Gibbs R."/>
        </authorList>
    </citation>
    <scope>NUCLEOTIDE SEQUENCE [LARGE SCALE GENOMIC DNA]</scope>
    <source>
        <strain evidence="3 4">DSM 16608</strain>
    </source>
</reference>
<keyword evidence="4" id="KW-1185">Reference proteome</keyword>
<dbReference type="OrthoDB" id="9808622at2"/>
<evidence type="ECO:0000313" key="3">
    <source>
        <dbReference type="EMBL" id="EGC18676.1"/>
    </source>
</evidence>
<dbReference type="Proteomes" id="UP000005697">
    <property type="component" value="Unassembled WGS sequence"/>
</dbReference>
<dbReference type="AlphaFoldDB" id="F0FAR3"/>
<dbReference type="RefSeq" id="WP_007367417.1">
    <property type="nucleotide sequence ID" value="NZ_GL872282.1"/>
</dbReference>
<gene>
    <name evidence="3" type="ORF">HMPREF9141_2680</name>
</gene>
<dbReference type="eggNOG" id="COG0457">
    <property type="taxonomic scope" value="Bacteria"/>
</dbReference>
<keyword evidence="2" id="KW-0472">Membrane</keyword>
<dbReference type="Gene3D" id="1.25.40.10">
    <property type="entry name" value="Tetratricopeptide repeat domain"/>
    <property type="match status" value="2"/>
</dbReference>
<evidence type="ECO:0000256" key="2">
    <source>
        <dbReference type="SAM" id="Phobius"/>
    </source>
</evidence>
<accession>F0FAR3</accession>
<dbReference type="SMART" id="SM00028">
    <property type="entry name" value="TPR"/>
    <property type="match status" value="3"/>
</dbReference>
<dbReference type="HOGENOM" id="CLU_096069_0_1_10"/>
<dbReference type="InterPro" id="IPR011990">
    <property type="entry name" value="TPR-like_helical_dom_sf"/>
</dbReference>
<feature type="repeat" description="TPR" evidence="1">
    <location>
        <begin position="132"/>
        <end position="165"/>
    </location>
</feature>
<dbReference type="EMBL" id="AEWX01000047">
    <property type="protein sequence ID" value="EGC18676.1"/>
    <property type="molecule type" value="Genomic_DNA"/>
</dbReference>
<keyword evidence="2" id="KW-0812">Transmembrane</keyword>
<comment type="caution">
    <text evidence="3">The sequence shown here is derived from an EMBL/GenBank/DDBJ whole genome shotgun (WGS) entry which is preliminary data.</text>
</comment>
<protein>
    <submittedName>
        <fullName evidence="3">Tetratricopeptide repeat protein</fullName>
    </submittedName>
</protein>
<organism evidence="3 4">
    <name type="scientific">Prevotella multiformis DSM 16608</name>
    <dbReference type="NCBI Taxonomy" id="888743"/>
    <lineage>
        <taxon>Bacteria</taxon>
        <taxon>Pseudomonadati</taxon>
        <taxon>Bacteroidota</taxon>
        <taxon>Bacteroidia</taxon>
        <taxon>Bacteroidales</taxon>
        <taxon>Prevotellaceae</taxon>
        <taxon>Prevotella</taxon>
    </lineage>
</organism>
<keyword evidence="1" id="KW-0802">TPR repeat</keyword>
<sequence>MAKKQEQGTYEETLNHSEAVFLKYKKQLLIAVAALIVVVAGVILYRNFISAPREAEASTELAKSQMLFNGQQYDQALTGFQKVQSDYSSTAAGNLANLYVALCYAHQAKPDWAKALENAEKFSTSDDEMISPASQMALGDIYANNNQNDKAVDCFKKAAKMADAEAADDTNLSIAPLALRKAGILLESEGKKADALEIYKEIKKKYVNSPVYQDIDKYIERASN</sequence>
<dbReference type="InterPro" id="IPR019734">
    <property type="entry name" value="TPR_rpt"/>
</dbReference>
<dbReference type="Pfam" id="PF13174">
    <property type="entry name" value="TPR_6"/>
    <property type="match status" value="2"/>
</dbReference>
<evidence type="ECO:0000256" key="1">
    <source>
        <dbReference type="PROSITE-ProRule" id="PRU00339"/>
    </source>
</evidence>
<proteinExistence type="predicted"/>
<name>F0FAR3_9BACT</name>
<evidence type="ECO:0000313" key="4">
    <source>
        <dbReference type="Proteomes" id="UP000005697"/>
    </source>
</evidence>
<dbReference type="SUPFAM" id="SSF81901">
    <property type="entry name" value="HCP-like"/>
    <property type="match status" value="1"/>
</dbReference>
<keyword evidence="2" id="KW-1133">Transmembrane helix</keyword>
<dbReference type="STRING" id="888743.HMPREF9141_2680"/>